<dbReference type="EnsemblMetazoa" id="CJA13984b.1">
    <property type="protein sequence ID" value="CJA13984b.1"/>
    <property type="gene ID" value="WBGene00133188"/>
</dbReference>
<dbReference type="Proteomes" id="UP000005237">
    <property type="component" value="Unassembled WGS sequence"/>
</dbReference>
<accession>A0A8R1DWU5</accession>
<keyword evidence="1" id="KW-0812">Transmembrane</keyword>
<sequence length="194" mass="21840">MSSHSNKKLEPEERVYEITAIAFASVMILISTLVIIANFRLSHRMSSRRKHPAVKKLRKILVKGRTAVKSGLLSATETVILALEAGMTLEDVRLEYVNSTGTRKEILEGVFGKSPADEKLFAQLKASGRFMDAGYANEKVFLDLWKSESYRELVATFQTSHKTILNRVHLPAQTRRVPAYRKPMEIAALPQKLV</sequence>
<keyword evidence="1" id="KW-1133">Transmembrane helix</keyword>
<protein>
    <submittedName>
        <fullName evidence="2">Uncharacterized protein</fullName>
    </submittedName>
</protein>
<feature type="transmembrane region" description="Helical" evidence="1">
    <location>
        <begin position="20"/>
        <end position="41"/>
    </location>
</feature>
<reference evidence="2" key="2">
    <citation type="submission" date="2022-06" db="UniProtKB">
        <authorList>
            <consortium name="EnsemblMetazoa"/>
        </authorList>
    </citation>
    <scope>IDENTIFICATION</scope>
    <source>
        <strain evidence="2">DF5081</strain>
    </source>
</reference>
<evidence type="ECO:0000256" key="1">
    <source>
        <dbReference type="SAM" id="Phobius"/>
    </source>
</evidence>
<evidence type="ECO:0000313" key="2">
    <source>
        <dbReference type="EnsemblMetazoa" id="CJA13984b.1"/>
    </source>
</evidence>
<name>A0A8R1DWU5_CAEJA</name>
<organism evidence="2 3">
    <name type="scientific">Caenorhabditis japonica</name>
    <dbReference type="NCBI Taxonomy" id="281687"/>
    <lineage>
        <taxon>Eukaryota</taxon>
        <taxon>Metazoa</taxon>
        <taxon>Ecdysozoa</taxon>
        <taxon>Nematoda</taxon>
        <taxon>Chromadorea</taxon>
        <taxon>Rhabditida</taxon>
        <taxon>Rhabditina</taxon>
        <taxon>Rhabditomorpha</taxon>
        <taxon>Rhabditoidea</taxon>
        <taxon>Rhabditidae</taxon>
        <taxon>Peloderinae</taxon>
        <taxon>Caenorhabditis</taxon>
    </lineage>
</organism>
<evidence type="ECO:0000313" key="3">
    <source>
        <dbReference type="Proteomes" id="UP000005237"/>
    </source>
</evidence>
<proteinExistence type="predicted"/>
<reference evidence="3" key="1">
    <citation type="submission" date="2010-08" db="EMBL/GenBank/DDBJ databases">
        <authorList>
            <consortium name="Caenorhabditis japonica Sequencing Consortium"/>
            <person name="Wilson R.K."/>
        </authorList>
    </citation>
    <scope>NUCLEOTIDE SEQUENCE [LARGE SCALE GENOMIC DNA]</scope>
    <source>
        <strain evidence="3">DF5081</strain>
    </source>
</reference>
<keyword evidence="1" id="KW-0472">Membrane</keyword>
<keyword evidence="3" id="KW-1185">Reference proteome</keyword>
<dbReference type="AlphaFoldDB" id="A0A8R1DWU5"/>